<feature type="transmembrane region" description="Helical" evidence="2">
    <location>
        <begin position="390"/>
        <end position="412"/>
    </location>
</feature>
<evidence type="ECO:0000256" key="1">
    <source>
        <dbReference type="SAM" id="MobiDB-lite"/>
    </source>
</evidence>
<feature type="compositionally biased region" description="Pro residues" evidence="1">
    <location>
        <begin position="142"/>
        <end position="160"/>
    </location>
</feature>
<protein>
    <recommendedName>
        <fullName evidence="5">Fibronectin type-III domain-containing protein</fullName>
    </recommendedName>
</protein>
<feature type="compositionally biased region" description="Low complexity" evidence="1">
    <location>
        <begin position="180"/>
        <end position="197"/>
    </location>
</feature>
<keyword evidence="2" id="KW-1133">Transmembrane helix</keyword>
<gene>
    <name evidence="3" type="ORF">J4557_36615</name>
</gene>
<feature type="region of interest" description="Disordered" evidence="1">
    <location>
        <begin position="418"/>
        <end position="471"/>
    </location>
</feature>
<dbReference type="SUPFAM" id="SSF49265">
    <property type="entry name" value="Fibronectin type III"/>
    <property type="match status" value="1"/>
</dbReference>
<feature type="region of interest" description="Disordered" evidence="1">
    <location>
        <begin position="337"/>
        <end position="383"/>
    </location>
</feature>
<organism evidence="3 4">
    <name type="scientific">Actinomadura nitritigenes</name>
    <dbReference type="NCBI Taxonomy" id="134602"/>
    <lineage>
        <taxon>Bacteria</taxon>
        <taxon>Bacillati</taxon>
        <taxon>Actinomycetota</taxon>
        <taxon>Actinomycetes</taxon>
        <taxon>Streptosporangiales</taxon>
        <taxon>Thermomonosporaceae</taxon>
        <taxon>Actinomadura</taxon>
    </lineage>
</organism>
<feature type="region of interest" description="Disordered" evidence="1">
    <location>
        <begin position="180"/>
        <end position="287"/>
    </location>
</feature>
<dbReference type="RefSeq" id="WP_208271390.1">
    <property type="nucleotide sequence ID" value="NZ_BAAAGM010000052.1"/>
</dbReference>
<feature type="compositionally biased region" description="Pro residues" evidence="1">
    <location>
        <begin position="120"/>
        <end position="134"/>
    </location>
</feature>
<evidence type="ECO:0000256" key="2">
    <source>
        <dbReference type="SAM" id="Phobius"/>
    </source>
</evidence>
<dbReference type="Proteomes" id="UP000666915">
    <property type="component" value="Unassembled WGS sequence"/>
</dbReference>
<feature type="compositionally biased region" description="Basic and acidic residues" evidence="1">
    <location>
        <begin position="262"/>
        <end position="279"/>
    </location>
</feature>
<dbReference type="InterPro" id="IPR013783">
    <property type="entry name" value="Ig-like_fold"/>
</dbReference>
<accession>A0ABS3R9Z6</accession>
<reference evidence="3 4" key="1">
    <citation type="submission" date="2021-03" db="EMBL/GenBank/DDBJ databases">
        <authorList>
            <person name="Kanchanasin P."/>
            <person name="Saeng-In P."/>
            <person name="Phongsopitanun W."/>
            <person name="Yuki M."/>
            <person name="Kudo T."/>
            <person name="Ohkuma M."/>
            <person name="Tanasupawat S."/>
        </authorList>
    </citation>
    <scope>NUCLEOTIDE SEQUENCE [LARGE SCALE GENOMIC DNA]</scope>
    <source>
        <strain evidence="3 4">L46</strain>
    </source>
</reference>
<feature type="region of interest" description="Disordered" evidence="1">
    <location>
        <begin position="116"/>
        <end position="160"/>
    </location>
</feature>
<keyword evidence="4" id="KW-1185">Reference proteome</keyword>
<proteinExistence type="predicted"/>
<name>A0ABS3R9Z6_9ACTN</name>
<evidence type="ECO:0000313" key="4">
    <source>
        <dbReference type="Proteomes" id="UP000666915"/>
    </source>
</evidence>
<feature type="compositionally biased region" description="Acidic residues" evidence="1">
    <location>
        <begin position="206"/>
        <end position="246"/>
    </location>
</feature>
<feature type="compositionally biased region" description="Low complexity" evidence="1">
    <location>
        <begin position="425"/>
        <end position="453"/>
    </location>
</feature>
<comment type="caution">
    <text evidence="3">The sequence shown here is derived from an EMBL/GenBank/DDBJ whole genome shotgun (WGS) entry which is preliminary data.</text>
</comment>
<evidence type="ECO:0008006" key="5">
    <source>
        <dbReference type="Google" id="ProtNLM"/>
    </source>
</evidence>
<dbReference type="Gene3D" id="2.60.40.10">
    <property type="entry name" value="Immunoglobulins"/>
    <property type="match status" value="1"/>
</dbReference>
<evidence type="ECO:0000313" key="3">
    <source>
        <dbReference type="EMBL" id="MBO2443066.1"/>
    </source>
</evidence>
<dbReference type="InterPro" id="IPR036116">
    <property type="entry name" value="FN3_sf"/>
</dbReference>
<sequence length="560" mass="58505">MATAPNVIVAGHPDLARKLRNTGRFPAVFDVPSATALRELSQSGRVAAPATFMFGPAFEEDLPDAGVAVLANGLAASGFAVLVHSVFSERGDVFDPRVMADTGPLTMAQLLELLSRPDARPAPPRRPPSEPPPPPRRELLHEPPPAAWTTPAPMPAEPVPAPPVAAPPVAAQPVLAQPQAVPVQPQAVPVQPQAVPAEEPPTAPDADSDDPPEYDPPEEDAEYEDEYDEGEDAEPSEDEDEEDFEDVPVAGEQGPAEGPEPEAPHEDEHDHRHVAETRAEPYPFVPAETRAEQYSHDPAEHYSHDPAETVAEPYSPAPAEARAEPQLPAEWMWKETAPEPDHYAGPPPEPDHYAAMPPGPGWQGGQGQFPGPGAPAPAQAAPSGSRRGRIVLMVAAVFVLLAGLMGAAVLAVGPGKDEKHSEAVTSPGPSPTSSAPASSGATSPAPTSPGGASQVPTSTPTAVRPAEQYTPTSVRIADSRVSIEVSWKDASGGKAAYYVVGGPAGQRPSTLASTKQGATKVVVAALNPSVEYCLTVVAVVDVDRVAYARPVCTHRGKREG</sequence>
<keyword evidence="2" id="KW-0812">Transmembrane</keyword>
<feature type="compositionally biased region" description="Gly residues" evidence="1">
    <location>
        <begin position="361"/>
        <end position="370"/>
    </location>
</feature>
<keyword evidence="2" id="KW-0472">Membrane</keyword>
<dbReference type="EMBL" id="JAGEOK010000030">
    <property type="protein sequence ID" value="MBO2443066.1"/>
    <property type="molecule type" value="Genomic_DNA"/>
</dbReference>